<dbReference type="Pfam" id="PF08669">
    <property type="entry name" value="GCV_T_C"/>
    <property type="match status" value="1"/>
</dbReference>
<organism evidence="11">
    <name type="scientific">Rothia mucilaginosa</name>
    <dbReference type="NCBI Taxonomy" id="43675"/>
    <lineage>
        <taxon>Bacteria</taxon>
        <taxon>Bacillati</taxon>
        <taxon>Actinomycetota</taxon>
        <taxon>Actinomycetes</taxon>
        <taxon>Micrococcales</taxon>
        <taxon>Micrococcaceae</taxon>
        <taxon>Rothia</taxon>
    </lineage>
</organism>
<dbReference type="NCBIfam" id="NF001567">
    <property type="entry name" value="PRK00389.1"/>
    <property type="match status" value="1"/>
</dbReference>
<dbReference type="Gene3D" id="3.30.70.1400">
    <property type="entry name" value="Aminomethyltransferase beta-barrel domains"/>
    <property type="match status" value="1"/>
</dbReference>
<evidence type="ECO:0000256" key="7">
    <source>
        <dbReference type="HAMAP-Rule" id="MF_00259"/>
    </source>
</evidence>
<keyword evidence="11" id="KW-0489">Methyltransferase</keyword>
<keyword evidence="3 7" id="KW-0032">Aminotransferase</keyword>
<dbReference type="FunFam" id="3.30.70.1400:FF:000001">
    <property type="entry name" value="Aminomethyltransferase"/>
    <property type="match status" value="1"/>
</dbReference>
<dbReference type="GO" id="GO:0008483">
    <property type="term" value="F:transaminase activity"/>
    <property type="evidence" value="ECO:0007669"/>
    <property type="project" value="UniProtKB-KW"/>
</dbReference>
<feature type="domain" description="Aminomethyltransferase C-terminal" evidence="10">
    <location>
        <begin position="290"/>
        <end position="369"/>
    </location>
</feature>
<dbReference type="GO" id="GO:0019464">
    <property type="term" value="P:glycine decarboxylation via glycine cleavage system"/>
    <property type="evidence" value="ECO:0007669"/>
    <property type="project" value="UniProtKB-UniRule"/>
</dbReference>
<name>A0A0K2RZU9_9MICC</name>
<dbReference type="GO" id="GO:0005960">
    <property type="term" value="C:glycine cleavage complex"/>
    <property type="evidence" value="ECO:0007669"/>
    <property type="project" value="InterPro"/>
</dbReference>
<gene>
    <name evidence="7" type="primary">gcvT</name>
    <name evidence="11" type="ORF">RM6536_1149</name>
</gene>
<comment type="catalytic activity">
    <reaction evidence="6 7">
        <text>N(6)-[(R)-S(8)-aminomethyldihydrolipoyl]-L-lysyl-[protein] + (6S)-5,6,7,8-tetrahydrofolate = N(6)-[(R)-dihydrolipoyl]-L-lysyl-[protein] + (6R)-5,10-methylene-5,6,7,8-tetrahydrofolate + NH4(+)</text>
        <dbReference type="Rhea" id="RHEA:16945"/>
        <dbReference type="Rhea" id="RHEA-COMP:10475"/>
        <dbReference type="Rhea" id="RHEA-COMP:10492"/>
        <dbReference type="ChEBI" id="CHEBI:15636"/>
        <dbReference type="ChEBI" id="CHEBI:28938"/>
        <dbReference type="ChEBI" id="CHEBI:57453"/>
        <dbReference type="ChEBI" id="CHEBI:83100"/>
        <dbReference type="ChEBI" id="CHEBI:83143"/>
        <dbReference type="EC" id="2.1.2.10"/>
    </reaction>
</comment>
<evidence type="ECO:0000256" key="4">
    <source>
        <dbReference type="ARBA" id="ARBA00022679"/>
    </source>
</evidence>
<evidence type="ECO:0000256" key="1">
    <source>
        <dbReference type="ARBA" id="ARBA00008609"/>
    </source>
</evidence>
<evidence type="ECO:0000256" key="5">
    <source>
        <dbReference type="ARBA" id="ARBA00031395"/>
    </source>
</evidence>
<feature type="domain" description="GCVT N-terminal" evidence="9">
    <location>
        <begin position="8"/>
        <end position="265"/>
    </location>
</feature>
<dbReference type="InterPro" id="IPR029043">
    <property type="entry name" value="GcvT/YgfZ_C"/>
</dbReference>
<dbReference type="PANTHER" id="PTHR43757:SF2">
    <property type="entry name" value="AMINOMETHYLTRANSFERASE, MITOCHONDRIAL"/>
    <property type="match status" value="1"/>
</dbReference>
<dbReference type="GO" id="GO:0008168">
    <property type="term" value="F:methyltransferase activity"/>
    <property type="evidence" value="ECO:0007669"/>
    <property type="project" value="UniProtKB-KW"/>
</dbReference>
<dbReference type="Gene3D" id="4.10.1250.10">
    <property type="entry name" value="Aminomethyltransferase fragment"/>
    <property type="match status" value="1"/>
</dbReference>
<dbReference type="Gene3D" id="2.40.30.110">
    <property type="entry name" value="Aminomethyltransferase beta-barrel domains"/>
    <property type="match status" value="1"/>
</dbReference>
<keyword evidence="4 7" id="KW-0808">Transferase</keyword>
<feature type="binding site" evidence="8">
    <location>
        <position position="200"/>
    </location>
    <ligand>
        <name>substrate</name>
    </ligand>
</feature>
<evidence type="ECO:0000259" key="10">
    <source>
        <dbReference type="Pfam" id="PF08669"/>
    </source>
</evidence>
<evidence type="ECO:0000259" key="9">
    <source>
        <dbReference type="Pfam" id="PF01571"/>
    </source>
</evidence>
<dbReference type="NCBIfam" id="TIGR00528">
    <property type="entry name" value="gcvT"/>
    <property type="match status" value="1"/>
</dbReference>
<dbReference type="Proteomes" id="UP000066203">
    <property type="component" value="Chromosome"/>
</dbReference>
<dbReference type="HAMAP" id="MF_00259">
    <property type="entry name" value="GcvT"/>
    <property type="match status" value="1"/>
</dbReference>
<evidence type="ECO:0000256" key="2">
    <source>
        <dbReference type="ARBA" id="ARBA00012616"/>
    </source>
</evidence>
<evidence type="ECO:0000256" key="3">
    <source>
        <dbReference type="ARBA" id="ARBA00022576"/>
    </source>
</evidence>
<dbReference type="InterPro" id="IPR027266">
    <property type="entry name" value="TrmE/GcvT-like"/>
</dbReference>
<dbReference type="EC" id="2.1.2.10" evidence="2 7"/>
<dbReference type="GO" id="GO:0004047">
    <property type="term" value="F:aminomethyltransferase activity"/>
    <property type="evidence" value="ECO:0007669"/>
    <property type="project" value="UniProtKB-UniRule"/>
</dbReference>
<sequence>MSPKKTSLYPVHEKLGASFTDFGGWDMPLKYSNDVAEHEAVRTRAGIFDLSHMGEFRVTGPDAAAFLDYALVSNMSVLKVGKAKYSILVNDKGGVIDDLITYRLGDEEFMVVPNAANIDTDFAAMSERLGDFNVEFVNESEQTSLVAVQGPRAEEILLAAGVSDEEAVRELKYYASVPLTVAGVDVLLARTGYTGEDGFELFVPNENAVELWDKLAAAGEPFGMIPAGLASRDSLRLEAGMPLYGQELGLEITPFESGLGRLVEIALEKKAANFVGREALTELAKSESKRILVGLKAQAKRPARAGSKLVDAEGNEIGEVTSGIPSPTLGFPIAMALVNREFSELGSTVDVDIRGKRAPFDVVALPFYKREK</sequence>
<dbReference type="InterPro" id="IPR006223">
    <property type="entry name" value="GcvT"/>
</dbReference>
<dbReference type="GO" id="GO:0032259">
    <property type="term" value="P:methylation"/>
    <property type="evidence" value="ECO:0007669"/>
    <property type="project" value="UniProtKB-KW"/>
</dbReference>
<dbReference type="SUPFAM" id="SSF101790">
    <property type="entry name" value="Aminomethyltransferase beta-barrel domain"/>
    <property type="match status" value="1"/>
</dbReference>
<dbReference type="AlphaFoldDB" id="A0A0K2RZU9"/>
<comment type="similarity">
    <text evidence="1 7">Belongs to the GcvT family.</text>
</comment>
<dbReference type="InterPro" id="IPR006222">
    <property type="entry name" value="GCVT_N"/>
</dbReference>
<comment type="subunit">
    <text evidence="7">The glycine cleavage system is composed of four proteins: P, T, L and H.</text>
</comment>
<dbReference type="EMBL" id="AP014938">
    <property type="protein sequence ID" value="BAS20396.1"/>
    <property type="molecule type" value="Genomic_DNA"/>
</dbReference>
<dbReference type="SUPFAM" id="SSF103025">
    <property type="entry name" value="Folate-binding domain"/>
    <property type="match status" value="1"/>
</dbReference>
<dbReference type="RefSeq" id="WP_060824419.1">
    <property type="nucleotide sequence ID" value="NZ_AP014938.1"/>
</dbReference>
<dbReference type="InterPro" id="IPR013977">
    <property type="entry name" value="GcvT_C"/>
</dbReference>
<protein>
    <recommendedName>
        <fullName evidence="2 7">Aminomethyltransferase</fullName>
        <ecNumber evidence="2 7">2.1.2.10</ecNumber>
    </recommendedName>
    <alternativeName>
        <fullName evidence="5 7">Glycine cleavage system T protein</fullName>
    </alternativeName>
</protein>
<dbReference type="InterPro" id="IPR028896">
    <property type="entry name" value="GcvT/YgfZ/DmdA"/>
</dbReference>
<evidence type="ECO:0000256" key="6">
    <source>
        <dbReference type="ARBA" id="ARBA00047665"/>
    </source>
</evidence>
<dbReference type="InterPro" id="IPR022903">
    <property type="entry name" value="GcvT_bac"/>
</dbReference>
<evidence type="ECO:0000313" key="11">
    <source>
        <dbReference type="EMBL" id="BAS20396.1"/>
    </source>
</evidence>
<dbReference type="Pfam" id="PF01571">
    <property type="entry name" value="GCV_T"/>
    <property type="match status" value="1"/>
</dbReference>
<proteinExistence type="inferred from homology"/>
<comment type="function">
    <text evidence="7">The glycine cleavage system catalyzes the degradation of glycine.</text>
</comment>
<dbReference type="PANTHER" id="PTHR43757">
    <property type="entry name" value="AMINOMETHYLTRANSFERASE"/>
    <property type="match status" value="1"/>
</dbReference>
<evidence type="ECO:0000256" key="8">
    <source>
        <dbReference type="PIRSR" id="PIRSR006487-1"/>
    </source>
</evidence>
<dbReference type="GO" id="GO:0005829">
    <property type="term" value="C:cytosol"/>
    <property type="evidence" value="ECO:0007669"/>
    <property type="project" value="TreeGrafter"/>
</dbReference>
<dbReference type="PIRSF" id="PIRSF006487">
    <property type="entry name" value="GcvT"/>
    <property type="match status" value="1"/>
</dbReference>
<dbReference type="Gene3D" id="3.30.1360.120">
    <property type="entry name" value="Probable tRNA modification gtpase trme, domain 1"/>
    <property type="match status" value="1"/>
</dbReference>
<accession>A0A0K2RZU9</accession>
<dbReference type="FunFam" id="2.40.30.110:FF:000003">
    <property type="entry name" value="Aminomethyltransferase"/>
    <property type="match status" value="1"/>
</dbReference>
<reference evidence="12" key="1">
    <citation type="submission" date="2015-08" db="EMBL/GenBank/DDBJ databases">
        <title>Complete genome sequence of Rothia mucilaginosa strain NUM-Rm6536.</title>
        <authorList>
            <person name="Nambu T."/>
        </authorList>
    </citation>
    <scope>NUCLEOTIDE SEQUENCE [LARGE SCALE GENOMIC DNA]</scope>
    <source>
        <strain evidence="12">NUM-Rm6536</strain>
    </source>
</reference>
<evidence type="ECO:0000313" key="12">
    <source>
        <dbReference type="Proteomes" id="UP000066203"/>
    </source>
</evidence>
<dbReference type="PATRIC" id="fig|43675.28.peg.1179"/>